<dbReference type="Proteomes" id="UP001164746">
    <property type="component" value="Chromosome 6"/>
</dbReference>
<dbReference type="InterPro" id="IPR056747">
    <property type="entry name" value="VPS13-like_M"/>
</dbReference>
<dbReference type="EMBL" id="CP111017">
    <property type="protein sequence ID" value="WAR08732.1"/>
    <property type="molecule type" value="Genomic_DNA"/>
</dbReference>
<evidence type="ECO:0000313" key="4">
    <source>
        <dbReference type="EMBL" id="WAR08732.1"/>
    </source>
</evidence>
<reference evidence="4" key="1">
    <citation type="submission" date="2022-11" db="EMBL/GenBank/DDBJ databases">
        <title>Centuries of genome instability and evolution in soft-shell clam transmissible cancer (bioRxiv).</title>
        <authorList>
            <person name="Hart S.F.M."/>
            <person name="Yonemitsu M.A."/>
            <person name="Giersch R.M."/>
            <person name="Beal B.F."/>
            <person name="Arriagada G."/>
            <person name="Davis B.W."/>
            <person name="Ostrander E.A."/>
            <person name="Goff S.P."/>
            <person name="Metzger M.J."/>
        </authorList>
    </citation>
    <scope>NUCLEOTIDE SEQUENCE</scope>
    <source>
        <strain evidence="4">MELC-2E11</strain>
        <tissue evidence="4">Siphon/mantle</tissue>
    </source>
</reference>
<feature type="compositionally biased region" description="Low complexity" evidence="2">
    <location>
        <begin position="669"/>
        <end position="678"/>
    </location>
</feature>
<gene>
    <name evidence="4" type="ORF">MAR_018690</name>
</gene>
<feature type="region of interest" description="Disordered" evidence="2">
    <location>
        <begin position="943"/>
        <end position="971"/>
    </location>
</feature>
<keyword evidence="1" id="KW-0813">Transport</keyword>
<feature type="region of interest" description="Disordered" evidence="2">
    <location>
        <begin position="391"/>
        <end position="422"/>
    </location>
</feature>
<name>A0ABY7EIG5_MYAAR</name>
<dbReference type="InterPro" id="IPR009060">
    <property type="entry name" value="UBA-like_sf"/>
</dbReference>
<dbReference type="PANTHER" id="PTHR16166">
    <property type="entry name" value="VACUOLAR PROTEIN SORTING-ASSOCIATED PROTEIN VPS13"/>
    <property type="match status" value="1"/>
</dbReference>
<organism evidence="4 5">
    <name type="scientific">Mya arenaria</name>
    <name type="common">Soft-shell clam</name>
    <dbReference type="NCBI Taxonomy" id="6604"/>
    <lineage>
        <taxon>Eukaryota</taxon>
        <taxon>Metazoa</taxon>
        <taxon>Spiralia</taxon>
        <taxon>Lophotrochozoa</taxon>
        <taxon>Mollusca</taxon>
        <taxon>Bivalvia</taxon>
        <taxon>Autobranchia</taxon>
        <taxon>Heteroconchia</taxon>
        <taxon>Euheterodonta</taxon>
        <taxon>Imparidentia</taxon>
        <taxon>Neoheterodontei</taxon>
        <taxon>Myida</taxon>
        <taxon>Myoidea</taxon>
        <taxon>Myidae</taxon>
        <taxon>Mya</taxon>
    </lineage>
</organism>
<feature type="compositionally biased region" description="Polar residues" evidence="2">
    <location>
        <begin position="2008"/>
        <end position="2018"/>
    </location>
</feature>
<sequence length="2697" mass="302025">MTLHDLYEQYRLLLRNLYKQLLMTLHDLYEQLFMPLHDLYEQYRLLLRNLYEQLLMTLHDLYGQLFMPLHDLYEQYRLLLRNLYEQLFMTLHDLYEQYRLLLRNLYEQRGIESKAGMLEGLVAWVLNTYVGEYVENLNKDQLSIALLSEHLYLVAGPLLEYKYDDEKEKAATEARKTQMLKALEDKMQLNVSDVHLRYEDAITNPSCPFACGIVIKSLTAQNTDDSWTPKFVSRSVVDLMHKLVDLRDFSIYVDTNTTLVGDLPRDKMADSLQREMYISSITKQFKDHEYILSPVSASAKMKRHTTALPLRNLVTPRNAIDLTLENMAFSVSEDQYRNIALLLREFDQYEQSKRYRKWRPQCQLHKKCKDVVLYVKLYTTYMKKEFLDATLKSPSPEPEKPKAKPQFVALTTTPSPPPEDKSLLQRWFPGWGGWYGGQVQAPVQASSDVGTSRVLVQGSQDDSAGEPPPPKISKSELEQELKVVIDDVLGDGEDDRSVLKRDVVFAHLNFCLKTGSLKVLGNSTNTQSGDRLSHSIMELECSAIKMLFESRPRSSGLTFGLSVGGLKLLDKMTEGTLFPVLVGCQNKERFGNKRHGGFQRGAGFSAVHEETDRKLFELKYEKNPLGTSANYRFSIHSEPLDIVYNKPAFKKVKEVFSSRNIHKAMKSAPTLSDDFSTPPSTPPNELEEDKTQTATNLDTLSQLELTEEQFYSKLYENYTLELRDLQVMSGRMKDNWRHIHNRTTTPLHLLDRLSISLQLERRLIYTTDPQYPTVIASGEMPTLILHVDEHKVQIINSCIASLSKVPPTPPLPSSMSLSMDSQASLSASTSGLFLSEIGEMTREESIDVDEGGADASEKLKELLEESKLLLVQFNINRMSLEIHSRDRPIAELQVCNVKSSLTKRLYDTSISLTVHSLLVVDALQTYGKDFELLMASHRNVSLDSTSGSIRDSAPTSPMTVSPPGSPMEHLPGLQEHPSGGLAVMHYVVSRAFQALSSSDDCEPKVKKSEDRSHMMSPVLDSETLITVEYDMYAANSPNNKNGNGPLHETVVELVSFLKIIYPRSSKPDGSVPTVPKYAPNTNLLSETVLGQRFQKQNKATSQTEVTAEFNRLSILLMRLEDGPERVSARKVATATMSAARLQATIDTRLTMSGSLGGFHVFDITPEAKRHQRVFSVGQDMSQSHIPHHVFVASTLYQTANESVLDDLRDNSSKAFSFEFSKPLKNKSSRSCSPIFNRTSDDLKGDNCISVNLRVASLCYTHSPKCLQELSLCVSAFKEYKASVAKSLRSVASEVAKGFIAKRSEMSHPGIYGSGTSLDTIAKLRSNLSLDNTEMEYLENATILEDTEVQKNKIIIDASFDSPIIVIPKSASSSRVFVAHLGQISLSNKDDKAQIQFEDENPVDDLIDKEDENPDRIFVEIRKMNLYSVDIDQKNEEKGKGAMGFDGPSAFRPVHVDTDNDTPIMYDTTVHVTIDHVSGDALSGASNVDNLGDECFFPKDVESSFSQQDTQQPVMDIRAKVQTPLKLVLRKSVYEQILQTSDYLSSEKEAYPDTTDSVKDAFDNKSDLVDGITDNTGGLESSKISANSVSQGKLPFITKKVRFEVPLFNVEMRANLSDGEQGVVDIRLNRFLLDLTKDNPVTTNVELSLKSIVMEDLLEAKDSPYRIIVMSKGPQREDARHMKPHEFLSHSCPDNAIITPEPVMPGSLPSSFHSHLTHMNKPIMSRPLAGAFVSQRFNLDSDNKKNPRTPPPLVHMPRWASDDSLVDEHLVHISLVLVDVASPEFKEKYNEIKRFVDVDFSCLEVKINLQTWVVLLDFLGLGAKVADIDVLSGREPEVQSKPNDSDEYVQAVVNSEIKLGKVSLLDLSPSGALYRERFMTVGEQALEFDFFKYGMPDPWCKRDYDMKLKMEMSSVRYTHTQRFAMEMLGFVQHFLQAQDVLGRIRAASAGKKINEAAFHQARLLLDIVAGSPIILIPHSSKSTDVLVADLGQLSVRNCFKLDGNDGTFTADQQTSTQKPVSAEPESAGGLLLRQPLSRSSSRTTQRSVNSTSIGSEAKNVDPVQQSLYGSLEHDIRIENSDESMDISEIGSSVDPQSPVPSAIGSHIYLDPSSSRSRTSVSARSDSSGLDLMSVPDNSSPAPDTKKSGLNVFLSEAFNTKLFTTNPDTNVFILSDTAMKDNSNMTASSMTSQDEDVTMDTDAGPCLLDVMDVRLSAMDLFSAERVDKSRYSGTNLRQDLEFSSCVIQRKGYALLKEKCMLDLKIERNLDGDQSHAVPDVRVQGALSSVYCCLDVTQYKLIRGLLDHNLGEKIENFKKELLTYMQDPNIQTVLSGDVWTVISMGVDLHNVTLEFVTSHDLDPTDPSMSGFSLAKLDFIHSRLSYESFSDQSKETDLTLTEILISDTRFRDVATNQRTNVFEKILQPMKSESGRRLQLELHWRASQEGTTFSVVVNNMKLLCSYEWIMAVKEFIATKPENPFLYGQLLSNMSCASRSGATSPVTVSSVGSGATSPLSSTSMTSNTQQAQSDPPFELKLNVTKTEFVVVENLSSLDTNAVILRCTAVLSYRPQSKEKILSFTLHSLEVFSCSLQAEEETALSIVDPVTIQVTMERNRNYTPILRHSPMELGLSDTRVFGDKHLLLEYNINKLEELGFSHSECANALETNNNNLNEAAYWLIENSKSSKQKKGEKKVTTIEE</sequence>
<evidence type="ECO:0000256" key="1">
    <source>
        <dbReference type="ARBA" id="ARBA00022448"/>
    </source>
</evidence>
<keyword evidence="5" id="KW-1185">Reference proteome</keyword>
<dbReference type="InterPro" id="IPR015940">
    <property type="entry name" value="UBA"/>
</dbReference>
<dbReference type="SUPFAM" id="SSF46934">
    <property type="entry name" value="UBA-like"/>
    <property type="match status" value="1"/>
</dbReference>
<dbReference type="InterPro" id="IPR026847">
    <property type="entry name" value="VPS13"/>
</dbReference>
<dbReference type="PANTHER" id="PTHR16166:SF141">
    <property type="entry name" value="INTERMEMBRANE LIPID TRANSFER PROTEIN VPS13D"/>
    <property type="match status" value="1"/>
</dbReference>
<feature type="compositionally biased region" description="Polar residues" evidence="2">
    <location>
        <begin position="943"/>
        <end position="959"/>
    </location>
</feature>
<dbReference type="Pfam" id="PF25033">
    <property type="entry name" value="VPS13_M"/>
    <property type="match status" value="2"/>
</dbReference>
<protein>
    <submittedName>
        <fullName evidence="4">VP13D-like protein</fullName>
    </submittedName>
</protein>
<proteinExistence type="predicted"/>
<dbReference type="Pfam" id="PF12624">
    <property type="entry name" value="VPS13_N"/>
    <property type="match status" value="1"/>
</dbReference>
<evidence type="ECO:0000256" key="2">
    <source>
        <dbReference type="SAM" id="MobiDB-lite"/>
    </source>
</evidence>
<feature type="compositionally biased region" description="Low complexity" evidence="2">
    <location>
        <begin position="2501"/>
        <end position="2512"/>
    </location>
</feature>
<feature type="domain" description="UBA" evidence="3">
    <location>
        <begin position="2639"/>
        <end position="2679"/>
    </location>
</feature>
<dbReference type="PROSITE" id="PS50030">
    <property type="entry name" value="UBA"/>
    <property type="match status" value="1"/>
</dbReference>
<dbReference type="SMART" id="SM00165">
    <property type="entry name" value="UBA"/>
    <property type="match status" value="1"/>
</dbReference>
<feature type="compositionally biased region" description="Low complexity" evidence="2">
    <location>
        <begin position="2029"/>
        <end position="2051"/>
    </location>
</feature>
<feature type="region of interest" description="Disordered" evidence="2">
    <location>
        <begin position="2008"/>
        <end position="2060"/>
    </location>
</feature>
<feature type="compositionally biased region" description="Low complexity" evidence="2">
    <location>
        <begin position="2111"/>
        <end position="2126"/>
    </location>
</feature>
<dbReference type="InterPro" id="IPR026854">
    <property type="entry name" value="VPS13_N"/>
</dbReference>
<feature type="region of interest" description="Disordered" evidence="2">
    <location>
        <begin position="667"/>
        <end position="691"/>
    </location>
</feature>
<dbReference type="Gene3D" id="1.10.8.10">
    <property type="entry name" value="DNA helicase RuvA subunit, C-terminal domain"/>
    <property type="match status" value="1"/>
</dbReference>
<feature type="compositionally biased region" description="Polar residues" evidence="2">
    <location>
        <begin position="2513"/>
        <end position="2527"/>
    </location>
</feature>
<feature type="region of interest" description="Disordered" evidence="2">
    <location>
        <begin position="2086"/>
        <end position="2143"/>
    </location>
</feature>
<accession>A0ABY7EIG5</accession>
<evidence type="ECO:0000313" key="5">
    <source>
        <dbReference type="Proteomes" id="UP001164746"/>
    </source>
</evidence>
<feature type="region of interest" description="Disordered" evidence="2">
    <location>
        <begin position="2501"/>
        <end position="2529"/>
    </location>
</feature>
<evidence type="ECO:0000259" key="3">
    <source>
        <dbReference type="PROSITE" id="PS50030"/>
    </source>
</evidence>